<keyword evidence="10" id="KW-0028">Amino-acid biosynthesis</keyword>
<dbReference type="PANTHER" id="PTHR42945">
    <property type="entry name" value="HISTIDINE BIOSYNTHESIS BIFUNCTIONAL PROTEIN"/>
    <property type="match status" value="1"/>
</dbReference>
<dbReference type="UniPathway" id="UPA00031">
    <property type="reaction ID" value="UER00008"/>
</dbReference>
<dbReference type="Proteomes" id="UP000034894">
    <property type="component" value="Unassembled WGS sequence"/>
</dbReference>
<dbReference type="Pfam" id="PF01502">
    <property type="entry name" value="PRA-CH"/>
    <property type="match status" value="1"/>
</dbReference>
<comment type="caution">
    <text evidence="14">The sequence shown here is derived from an EMBL/GenBank/DDBJ whole genome shotgun (WGS) entry which is preliminary data.</text>
</comment>
<keyword evidence="11 14" id="KW-0378">Hydrolase</keyword>
<keyword evidence="12" id="KW-0368">Histidine biosynthesis</keyword>
<comment type="pathway">
    <text evidence="3">Amino-acid biosynthesis; L-histidine biosynthesis; L-histidine from 5-phospho-alpha-D-ribose 1-diphosphate: step 3/9.</text>
</comment>
<dbReference type="EC" id="3.6.1.31" evidence="7"/>
<dbReference type="PANTHER" id="PTHR42945:SF1">
    <property type="entry name" value="HISTIDINE BIOSYNTHESIS BIFUNCTIONAL PROTEIN HIS7"/>
    <property type="match status" value="1"/>
</dbReference>
<accession>A0A0G1GCM9</accession>
<comment type="similarity">
    <text evidence="6">In the N-terminal section; belongs to the PRA-CH family.</text>
</comment>
<dbReference type="FunFam" id="3.10.20.810:FF:000001">
    <property type="entry name" value="Histidine biosynthesis bifunctional protein HisIE"/>
    <property type="match status" value="1"/>
</dbReference>
<dbReference type="GO" id="GO:0004636">
    <property type="term" value="F:phosphoribosyl-ATP diphosphatase activity"/>
    <property type="evidence" value="ECO:0007669"/>
    <property type="project" value="UniProtKB-EC"/>
</dbReference>
<evidence type="ECO:0000256" key="9">
    <source>
        <dbReference type="ARBA" id="ARBA00017720"/>
    </source>
</evidence>
<evidence type="ECO:0000313" key="15">
    <source>
        <dbReference type="Proteomes" id="UP000034894"/>
    </source>
</evidence>
<evidence type="ECO:0000256" key="2">
    <source>
        <dbReference type="ARBA" id="ARBA00001460"/>
    </source>
</evidence>
<dbReference type="Gene3D" id="3.10.20.810">
    <property type="entry name" value="Phosphoribosyl-AMP cyclohydrolase"/>
    <property type="match status" value="1"/>
</dbReference>
<evidence type="ECO:0000256" key="6">
    <source>
        <dbReference type="ARBA" id="ARBA00008299"/>
    </source>
</evidence>
<comment type="catalytic activity">
    <reaction evidence="2">
        <text>1-(5-phospho-beta-D-ribosyl)-ATP + H2O = 1-(5-phospho-beta-D-ribosyl)-5'-AMP + diphosphate + H(+)</text>
        <dbReference type="Rhea" id="RHEA:22828"/>
        <dbReference type="ChEBI" id="CHEBI:15377"/>
        <dbReference type="ChEBI" id="CHEBI:15378"/>
        <dbReference type="ChEBI" id="CHEBI:33019"/>
        <dbReference type="ChEBI" id="CHEBI:59457"/>
        <dbReference type="ChEBI" id="CHEBI:73183"/>
        <dbReference type="EC" id="3.6.1.31"/>
    </reaction>
</comment>
<gene>
    <name evidence="14" type="ORF">UV73_C0009G0009</name>
</gene>
<evidence type="ECO:0000256" key="1">
    <source>
        <dbReference type="ARBA" id="ARBA00000024"/>
    </source>
</evidence>
<dbReference type="InterPro" id="IPR038019">
    <property type="entry name" value="PRib_AMP_CycHydrolase_sf"/>
</dbReference>
<evidence type="ECO:0000256" key="11">
    <source>
        <dbReference type="ARBA" id="ARBA00022801"/>
    </source>
</evidence>
<dbReference type="STRING" id="1618443.UV73_C0009G0009"/>
<dbReference type="EC" id="3.5.4.19" evidence="8"/>
<dbReference type="GO" id="GO:0004635">
    <property type="term" value="F:phosphoribosyl-AMP cyclohydrolase activity"/>
    <property type="evidence" value="ECO:0007669"/>
    <property type="project" value="UniProtKB-EC"/>
</dbReference>
<evidence type="ECO:0000256" key="8">
    <source>
        <dbReference type="ARBA" id="ARBA00012721"/>
    </source>
</evidence>
<evidence type="ECO:0000256" key="12">
    <source>
        <dbReference type="ARBA" id="ARBA00023102"/>
    </source>
</evidence>
<evidence type="ECO:0000259" key="13">
    <source>
        <dbReference type="Pfam" id="PF01502"/>
    </source>
</evidence>
<evidence type="ECO:0000256" key="5">
    <source>
        <dbReference type="ARBA" id="ARBA00007731"/>
    </source>
</evidence>
<dbReference type="InterPro" id="IPR002496">
    <property type="entry name" value="PRib_AMP_CycHydrolase_dom"/>
</dbReference>
<feature type="domain" description="Phosphoribosyl-AMP cyclohydrolase" evidence="13">
    <location>
        <begin position="26"/>
        <end position="99"/>
    </location>
</feature>
<comment type="pathway">
    <text evidence="4">Amino-acid biosynthesis; L-histidine biosynthesis; L-histidine from 5-phospho-alpha-D-ribose 1-diphosphate: step 2/9.</text>
</comment>
<dbReference type="EMBL" id="LCFP01000009">
    <property type="protein sequence ID" value="KKS96658.1"/>
    <property type="molecule type" value="Genomic_DNA"/>
</dbReference>
<comment type="similarity">
    <text evidence="5">In the C-terminal section; belongs to the PRA-PH family.</text>
</comment>
<evidence type="ECO:0000256" key="4">
    <source>
        <dbReference type="ARBA" id="ARBA00005204"/>
    </source>
</evidence>
<dbReference type="GO" id="GO:0000105">
    <property type="term" value="P:L-histidine biosynthetic process"/>
    <property type="evidence" value="ECO:0007669"/>
    <property type="project" value="UniProtKB-UniPathway"/>
</dbReference>
<dbReference type="AlphaFoldDB" id="A0A0G1GCM9"/>
<reference evidence="14 15" key="1">
    <citation type="journal article" date="2015" name="Nature">
        <title>rRNA introns, odd ribosomes, and small enigmatic genomes across a large radiation of phyla.</title>
        <authorList>
            <person name="Brown C.T."/>
            <person name="Hug L.A."/>
            <person name="Thomas B.C."/>
            <person name="Sharon I."/>
            <person name="Castelle C.J."/>
            <person name="Singh A."/>
            <person name="Wilkins M.J."/>
            <person name="Williams K.H."/>
            <person name="Banfield J.F."/>
        </authorList>
    </citation>
    <scope>NUCLEOTIDE SEQUENCE [LARGE SCALE GENOMIC DNA]</scope>
</reference>
<dbReference type="SUPFAM" id="SSF141734">
    <property type="entry name" value="HisI-like"/>
    <property type="match status" value="1"/>
</dbReference>
<protein>
    <recommendedName>
        <fullName evidence="9">Histidine biosynthesis bifunctional protein HisIE</fullName>
        <ecNumber evidence="8">3.5.4.19</ecNumber>
        <ecNumber evidence="7">3.6.1.31</ecNumber>
    </recommendedName>
</protein>
<comment type="catalytic activity">
    <reaction evidence="1">
        <text>1-(5-phospho-beta-D-ribosyl)-5'-AMP + H2O = 1-(5-phospho-beta-D-ribosyl)-5-[(5-phospho-beta-D-ribosylamino)methylideneamino]imidazole-4-carboxamide</text>
        <dbReference type="Rhea" id="RHEA:20049"/>
        <dbReference type="ChEBI" id="CHEBI:15377"/>
        <dbReference type="ChEBI" id="CHEBI:58435"/>
        <dbReference type="ChEBI" id="CHEBI:59457"/>
        <dbReference type="EC" id="3.5.4.19"/>
    </reaction>
</comment>
<sequence length="103" mass="11536">MKLNFAKLGSVVPVVIQEKKSGQILMVGFMNKEAVSASIRSGYVVFWSRERKALWKKGETSGNQFRLLEITADCDRDSLLIQVKLVGVGACHLGFRSCFRNKL</sequence>
<evidence type="ECO:0000256" key="10">
    <source>
        <dbReference type="ARBA" id="ARBA00022605"/>
    </source>
</evidence>
<evidence type="ECO:0000256" key="3">
    <source>
        <dbReference type="ARBA" id="ARBA00005169"/>
    </source>
</evidence>
<proteinExistence type="inferred from homology"/>
<organism evidence="14 15">
    <name type="scientific">Candidatus Gottesmanbacteria bacterium GW2011_GWA2_43_14</name>
    <dbReference type="NCBI Taxonomy" id="1618443"/>
    <lineage>
        <taxon>Bacteria</taxon>
        <taxon>Candidatus Gottesmaniibacteriota</taxon>
    </lineage>
</organism>
<evidence type="ECO:0000313" key="14">
    <source>
        <dbReference type="EMBL" id="KKS96658.1"/>
    </source>
</evidence>
<evidence type="ECO:0000256" key="7">
    <source>
        <dbReference type="ARBA" id="ARBA00012414"/>
    </source>
</evidence>
<name>A0A0G1GCM9_9BACT</name>